<evidence type="ECO:0000313" key="5">
    <source>
        <dbReference type="Proteomes" id="UP000494111"/>
    </source>
</evidence>
<dbReference type="PANTHER" id="PTHR43877">
    <property type="entry name" value="AMINOALKYLPHOSPHONATE N-ACETYLTRANSFERASE-RELATED-RELATED"/>
    <property type="match status" value="1"/>
</dbReference>
<accession>A0A6S6ZXD1</accession>
<dbReference type="Pfam" id="PF00583">
    <property type="entry name" value="Acetyltransf_1"/>
    <property type="match status" value="1"/>
</dbReference>
<dbReference type="InterPro" id="IPR016181">
    <property type="entry name" value="Acyl_CoA_acyltransferase"/>
</dbReference>
<evidence type="ECO:0000313" key="4">
    <source>
        <dbReference type="EMBL" id="CAB3699504.1"/>
    </source>
</evidence>
<dbReference type="InterPro" id="IPR050832">
    <property type="entry name" value="Bact_Acetyltransf"/>
</dbReference>
<dbReference type="Gene3D" id="3.40.630.30">
    <property type="match status" value="1"/>
</dbReference>
<name>A0A6S6ZXD1_9BURK</name>
<dbReference type="GO" id="GO:0016747">
    <property type="term" value="F:acyltransferase activity, transferring groups other than amino-acyl groups"/>
    <property type="evidence" value="ECO:0007669"/>
    <property type="project" value="InterPro"/>
</dbReference>
<organism evidence="4 5">
    <name type="scientific">Achromobacter deleyi</name>
    <dbReference type="NCBI Taxonomy" id="1353891"/>
    <lineage>
        <taxon>Bacteria</taxon>
        <taxon>Pseudomonadati</taxon>
        <taxon>Pseudomonadota</taxon>
        <taxon>Betaproteobacteria</taxon>
        <taxon>Burkholderiales</taxon>
        <taxon>Alcaligenaceae</taxon>
        <taxon>Achromobacter</taxon>
    </lineage>
</organism>
<gene>
    <name evidence="4" type="ORF">LMG3458_02574</name>
</gene>
<dbReference type="SUPFAM" id="SSF55729">
    <property type="entry name" value="Acyl-CoA N-acyltransferases (Nat)"/>
    <property type="match status" value="1"/>
</dbReference>
<dbReference type="CDD" id="cd04301">
    <property type="entry name" value="NAT_SF"/>
    <property type="match status" value="1"/>
</dbReference>
<keyword evidence="2" id="KW-0012">Acyltransferase</keyword>
<dbReference type="PROSITE" id="PS51186">
    <property type="entry name" value="GNAT"/>
    <property type="match status" value="1"/>
</dbReference>
<dbReference type="Proteomes" id="UP000494111">
    <property type="component" value="Unassembled WGS sequence"/>
</dbReference>
<dbReference type="EMBL" id="CADIJO010000007">
    <property type="protein sequence ID" value="CAB3699504.1"/>
    <property type="molecule type" value="Genomic_DNA"/>
</dbReference>
<feature type="domain" description="N-acetyltransferase" evidence="3">
    <location>
        <begin position="8"/>
        <end position="161"/>
    </location>
</feature>
<proteinExistence type="predicted"/>
<dbReference type="RefSeq" id="WP_175192766.1">
    <property type="nucleotide sequence ID" value="NZ_CADIJO010000007.1"/>
</dbReference>
<dbReference type="InterPro" id="IPR000182">
    <property type="entry name" value="GNAT_dom"/>
</dbReference>
<sequence>MTQPSSPLTIRPARAADAAALEDVLTRTYEGTWQPQMTPEKYRHFLDSGKIPQYVAERGARFYVCEVDGRVAGMVDWEKNFIWALHVHPDLQRRGVGAALLALAEDGMRAAGFADARLETDTFNTQSRAFYRKHGYAEIDTYPDEEWDSGFTTVLLVKALAGIVAP</sequence>
<dbReference type="AlphaFoldDB" id="A0A6S6ZXD1"/>
<reference evidence="4 5" key="1">
    <citation type="submission" date="2020-04" db="EMBL/GenBank/DDBJ databases">
        <authorList>
            <person name="De Canck E."/>
        </authorList>
    </citation>
    <scope>NUCLEOTIDE SEQUENCE [LARGE SCALE GENOMIC DNA]</scope>
    <source>
        <strain evidence="4 5">LMG 3458</strain>
    </source>
</reference>
<evidence type="ECO:0000256" key="2">
    <source>
        <dbReference type="ARBA" id="ARBA00023315"/>
    </source>
</evidence>
<keyword evidence="1" id="KW-0808">Transferase</keyword>
<evidence type="ECO:0000256" key="1">
    <source>
        <dbReference type="ARBA" id="ARBA00022679"/>
    </source>
</evidence>
<evidence type="ECO:0000259" key="3">
    <source>
        <dbReference type="PROSITE" id="PS51186"/>
    </source>
</evidence>
<protein>
    <recommendedName>
        <fullName evidence="3">N-acetyltransferase domain-containing protein</fullName>
    </recommendedName>
</protein>